<gene>
    <name evidence="2" type="ORF">Pla52n_33520</name>
</gene>
<dbReference type="Proteomes" id="UP000320176">
    <property type="component" value="Unassembled WGS sequence"/>
</dbReference>
<comment type="caution">
    <text evidence="2">The sequence shown here is derived from an EMBL/GenBank/DDBJ whole genome shotgun (WGS) entry which is preliminary data.</text>
</comment>
<sequence precursor="true">MRTPIHCVLAATALVCFLLLAPQSAHAQLIPPPVQSTQSQQDANLEEFLTKRLRAVNDDQRTYVRTVIALINDKKLDLKLVLSIERYAQRKSSLFPLPFFERALKVEAGKRGVSVPTIREMVATRSPLGPPPRSPYDTRITR</sequence>
<evidence type="ECO:0000256" key="1">
    <source>
        <dbReference type="SAM" id="SignalP"/>
    </source>
</evidence>
<evidence type="ECO:0000313" key="2">
    <source>
        <dbReference type="EMBL" id="TWU02302.1"/>
    </source>
</evidence>
<dbReference type="RefSeq" id="WP_146520659.1">
    <property type="nucleotide sequence ID" value="NZ_CP151726.1"/>
</dbReference>
<feature type="chain" id="PRO_5022844264" evidence="1">
    <location>
        <begin position="28"/>
        <end position="142"/>
    </location>
</feature>
<keyword evidence="1" id="KW-0732">Signal</keyword>
<proteinExistence type="predicted"/>
<dbReference type="AlphaFoldDB" id="A0A5C6ATG5"/>
<dbReference type="EMBL" id="SJPN01000004">
    <property type="protein sequence ID" value="TWU02302.1"/>
    <property type="molecule type" value="Genomic_DNA"/>
</dbReference>
<name>A0A5C6ATG5_9BACT</name>
<keyword evidence="3" id="KW-1185">Reference proteome</keyword>
<protein>
    <submittedName>
        <fullName evidence="2">Uncharacterized protein</fullName>
    </submittedName>
</protein>
<evidence type="ECO:0000313" key="3">
    <source>
        <dbReference type="Proteomes" id="UP000320176"/>
    </source>
</evidence>
<feature type="signal peptide" evidence="1">
    <location>
        <begin position="1"/>
        <end position="27"/>
    </location>
</feature>
<dbReference type="OrthoDB" id="292348at2"/>
<accession>A0A5C6ATG5</accession>
<organism evidence="2 3">
    <name type="scientific">Stieleria varia</name>
    <dbReference type="NCBI Taxonomy" id="2528005"/>
    <lineage>
        <taxon>Bacteria</taxon>
        <taxon>Pseudomonadati</taxon>
        <taxon>Planctomycetota</taxon>
        <taxon>Planctomycetia</taxon>
        <taxon>Pirellulales</taxon>
        <taxon>Pirellulaceae</taxon>
        <taxon>Stieleria</taxon>
    </lineage>
</organism>
<reference evidence="2 3" key="1">
    <citation type="submission" date="2019-02" db="EMBL/GenBank/DDBJ databases">
        <title>Deep-cultivation of Planctomycetes and their phenomic and genomic characterization uncovers novel biology.</title>
        <authorList>
            <person name="Wiegand S."/>
            <person name="Jogler M."/>
            <person name="Boedeker C."/>
            <person name="Pinto D."/>
            <person name="Vollmers J."/>
            <person name="Rivas-Marin E."/>
            <person name="Kohn T."/>
            <person name="Peeters S.H."/>
            <person name="Heuer A."/>
            <person name="Rast P."/>
            <person name="Oberbeckmann S."/>
            <person name="Bunk B."/>
            <person name="Jeske O."/>
            <person name="Meyerdierks A."/>
            <person name="Storesund J.E."/>
            <person name="Kallscheuer N."/>
            <person name="Luecker S."/>
            <person name="Lage O.M."/>
            <person name="Pohl T."/>
            <person name="Merkel B.J."/>
            <person name="Hornburger P."/>
            <person name="Mueller R.-W."/>
            <person name="Bruemmer F."/>
            <person name="Labrenz M."/>
            <person name="Spormann A.M."/>
            <person name="Op Den Camp H."/>
            <person name="Overmann J."/>
            <person name="Amann R."/>
            <person name="Jetten M.S.M."/>
            <person name="Mascher T."/>
            <person name="Medema M.H."/>
            <person name="Devos D.P."/>
            <person name="Kaster A.-K."/>
            <person name="Ovreas L."/>
            <person name="Rohde M."/>
            <person name="Galperin M.Y."/>
            <person name="Jogler C."/>
        </authorList>
    </citation>
    <scope>NUCLEOTIDE SEQUENCE [LARGE SCALE GENOMIC DNA]</scope>
    <source>
        <strain evidence="2 3">Pla52n</strain>
    </source>
</reference>